<sequence length="154" mass="17834">MNSLELIGETIIPESEQEKIAELICSQEDPEHSYQICVKTVDSETMKHYNKRYRGLNETTDILSFITADLPACAIEERDEEDGFSAKPVRICDIIIDIKRLFQQKGIRTLEEEYRAVLIHGLLHLVGYDHIRSADAEKMNKKEEYYLKQTQGEI</sequence>
<evidence type="ECO:0000313" key="9">
    <source>
        <dbReference type="Proteomes" id="UP000002019"/>
    </source>
</evidence>
<dbReference type="OrthoDB" id="9807740at2"/>
<gene>
    <name evidence="7" type="primary">ybeY</name>
    <name evidence="8" type="ordered locus">CLOAM1232</name>
</gene>
<keyword evidence="6 7" id="KW-0862">Zinc</keyword>
<dbReference type="HOGENOM" id="CLU_106710_3_1_0"/>
<dbReference type="GO" id="GO:0004521">
    <property type="term" value="F:RNA endonuclease activity"/>
    <property type="evidence" value="ECO:0007669"/>
    <property type="project" value="UniProtKB-UniRule"/>
</dbReference>
<evidence type="ECO:0000256" key="3">
    <source>
        <dbReference type="ARBA" id="ARBA00022723"/>
    </source>
</evidence>
<organism evidence="8 9">
    <name type="scientific">Cloacimonas acidaminovorans (strain Evry)</name>
    <dbReference type="NCBI Taxonomy" id="459349"/>
    <lineage>
        <taxon>Bacteria</taxon>
        <taxon>Pseudomonadati</taxon>
        <taxon>Candidatus Cloacimonadota</taxon>
        <taxon>Candidatus Cloacimonadia</taxon>
        <taxon>Candidatus Cloacimonadales</taxon>
        <taxon>Candidatus Cloacimonadaceae</taxon>
        <taxon>Candidatus Cloacimonas</taxon>
    </lineage>
</organism>
<evidence type="ECO:0000313" key="8">
    <source>
        <dbReference type="EMBL" id="CAO81092.1"/>
    </source>
</evidence>
<comment type="function">
    <text evidence="7">Single strand-specific metallo-endoribonuclease involved in late-stage 70S ribosome quality control and in maturation of the 3' terminus of the 16S rRNA.</text>
</comment>
<dbReference type="KEGG" id="caci:CLOAM1232"/>
<dbReference type="EC" id="3.1.-.-" evidence="7"/>
<feature type="binding site" evidence="7">
    <location>
        <position position="124"/>
    </location>
    <ligand>
        <name>Zn(2+)</name>
        <dbReference type="ChEBI" id="CHEBI:29105"/>
        <note>catalytic</note>
    </ligand>
</feature>
<dbReference type="GO" id="GO:0008270">
    <property type="term" value="F:zinc ion binding"/>
    <property type="evidence" value="ECO:0007669"/>
    <property type="project" value="UniProtKB-UniRule"/>
</dbReference>
<keyword evidence="7" id="KW-0698">rRNA processing</keyword>
<feature type="binding site" evidence="7">
    <location>
        <position position="130"/>
    </location>
    <ligand>
        <name>Zn(2+)</name>
        <dbReference type="ChEBI" id="CHEBI:29105"/>
        <note>catalytic</note>
    </ligand>
</feature>
<dbReference type="NCBIfam" id="TIGR00043">
    <property type="entry name" value="rRNA maturation RNase YbeY"/>
    <property type="match status" value="1"/>
</dbReference>
<dbReference type="eggNOG" id="COG0319">
    <property type="taxonomic scope" value="Bacteria"/>
</dbReference>
<dbReference type="InterPro" id="IPR020549">
    <property type="entry name" value="YbeY_CS"/>
</dbReference>
<comment type="cofactor">
    <cofactor evidence="7">
        <name>Zn(2+)</name>
        <dbReference type="ChEBI" id="CHEBI:29105"/>
    </cofactor>
    <text evidence="7">Binds 1 zinc ion.</text>
</comment>
<dbReference type="SUPFAM" id="SSF55486">
    <property type="entry name" value="Metalloproteases ('zincins'), catalytic domain"/>
    <property type="match status" value="1"/>
</dbReference>
<name>B0VIA4_CLOAI</name>
<dbReference type="Proteomes" id="UP000002019">
    <property type="component" value="Chromosome"/>
</dbReference>
<dbReference type="Gene3D" id="3.40.390.30">
    <property type="entry name" value="Metalloproteases ('zincins'), catalytic domain"/>
    <property type="match status" value="1"/>
</dbReference>
<dbReference type="HAMAP" id="MF_00009">
    <property type="entry name" value="Endoribonucl_YbeY"/>
    <property type="match status" value="1"/>
</dbReference>
<reference evidence="8 9" key="1">
    <citation type="journal article" date="2008" name="J. Bacteriol.">
        <title>'Candidatus Cloacamonas acidaminovorans': genome sequence reconstruction provides a first glimpse of a new bacterial division.</title>
        <authorList>
            <person name="Pelletier E."/>
            <person name="Kreimeyer A."/>
            <person name="Bocs S."/>
            <person name="Rouy Z."/>
            <person name="Gyapay G."/>
            <person name="Chouari R."/>
            <person name="Riviere D."/>
            <person name="Ganesan A."/>
            <person name="Daegelen P."/>
            <person name="Sghir A."/>
            <person name="Cohen G.N."/>
            <person name="Medigue C."/>
            <person name="Weissenbach J."/>
            <person name="Le Paslier D."/>
        </authorList>
    </citation>
    <scope>NUCLEOTIDE SEQUENCE [LARGE SCALE GENOMIC DNA]</scope>
    <source>
        <strain evidence="9">Evry</strain>
    </source>
</reference>
<dbReference type="GO" id="GO:0006364">
    <property type="term" value="P:rRNA processing"/>
    <property type="evidence" value="ECO:0007669"/>
    <property type="project" value="UniProtKB-UniRule"/>
</dbReference>
<dbReference type="GO" id="GO:0005737">
    <property type="term" value="C:cytoplasm"/>
    <property type="evidence" value="ECO:0007669"/>
    <property type="project" value="UniProtKB-SubCell"/>
</dbReference>
<comment type="similarity">
    <text evidence="1 7">Belongs to the endoribonuclease YbeY family.</text>
</comment>
<evidence type="ECO:0000256" key="7">
    <source>
        <dbReference type="HAMAP-Rule" id="MF_00009"/>
    </source>
</evidence>
<evidence type="ECO:0000256" key="4">
    <source>
        <dbReference type="ARBA" id="ARBA00022759"/>
    </source>
</evidence>
<keyword evidence="3 7" id="KW-0479">Metal-binding</keyword>
<dbReference type="PANTHER" id="PTHR46986">
    <property type="entry name" value="ENDORIBONUCLEASE YBEY, CHLOROPLASTIC"/>
    <property type="match status" value="1"/>
</dbReference>
<evidence type="ECO:0000256" key="5">
    <source>
        <dbReference type="ARBA" id="ARBA00022801"/>
    </source>
</evidence>
<dbReference type="InterPro" id="IPR023091">
    <property type="entry name" value="MetalPrtase_cat_dom_sf_prd"/>
</dbReference>
<dbReference type="GO" id="GO:0004222">
    <property type="term" value="F:metalloendopeptidase activity"/>
    <property type="evidence" value="ECO:0007669"/>
    <property type="project" value="InterPro"/>
</dbReference>
<keyword evidence="7" id="KW-0690">Ribosome biogenesis</keyword>
<dbReference type="PROSITE" id="PS01306">
    <property type="entry name" value="UPF0054"/>
    <property type="match status" value="1"/>
</dbReference>
<keyword evidence="7" id="KW-0963">Cytoplasm</keyword>
<dbReference type="STRING" id="459349.CLOAM1232"/>
<keyword evidence="4 7" id="KW-0255">Endonuclease</keyword>
<accession>B0VIA4</accession>
<dbReference type="Pfam" id="PF02130">
    <property type="entry name" value="YbeY"/>
    <property type="match status" value="1"/>
</dbReference>
<proteinExistence type="inferred from homology"/>
<comment type="subcellular location">
    <subcellularLocation>
        <location evidence="7">Cytoplasm</location>
    </subcellularLocation>
</comment>
<keyword evidence="9" id="KW-1185">Reference proteome</keyword>
<evidence type="ECO:0000256" key="2">
    <source>
        <dbReference type="ARBA" id="ARBA00022722"/>
    </source>
</evidence>
<evidence type="ECO:0000256" key="1">
    <source>
        <dbReference type="ARBA" id="ARBA00010875"/>
    </source>
</evidence>
<evidence type="ECO:0000256" key="6">
    <source>
        <dbReference type="ARBA" id="ARBA00022833"/>
    </source>
</evidence>
<protein>
    <recommendedName>
        <fullName evidence="7">Endoribonuclease YbeY</fullName>
        <ecNumber evidence="7">3.1.-.-</ecNumber>
    </recommendedName>
</protein>
<dbReference type="AlphaFoldDB" id="B0VIA4"/>
<keyword evidence="2 7" id="KW-0540">Nuclease</keyword>
<dbReference type="RefSeq" id="WP_015424950.1">
    <property type="nucleotide sequence ID" value="NC_020449.1"/>
</dbReference>
<dbReference type="EMBL" id="CU466930">
    <property type="protein sequence ID" value="CAO81092.1"/>
    <property type="molecule type" value="Genomic_DNA"/>
</dbReference>
<dbReference type="InterPro" id="IPR002036">
    <property type="entry name" value="YbeY"/>
</dbReference>
<feature type="binding site" evidence="7">
    <location>
        <position position="120"/>
    </location>
    <ligand>
        <name>Zn(2+)</name>
        <dbReference type="ChEBI" id="CHEBI:29105"/>
        <note>catalytic</note>
    </ligand>
</feature>
<dbReference type="PANTHER" id="PTHR46986:SF1">
    <property type="entry name" value="ENDORIBONUCLEASE YBEY, CHLOROPLASTIC"/>
    <property type="match status" value="1"/>
</dbReference>
<keyword evidence="5 7" id="KW-0378">Hydrolase</keyword>